<comment type="similarity">
    <text evidence="1">Belongs to the NSRP1 family.</text>
</comment>
<dbReference type="EMBL" id="CP143786">
    <property type="protein sequence ID" value="WVN87350.1"/>
    <property type="molecule type" value="Genomic_DNA"/>
</dbReference>
<sequence length="423" mass="48089">MSSNGKIAFSFAVPRAAAKPNSNTSTAQNKAKAAVSKAPSAALFADDDDDGENHTDKSNAQAGPSRRNLLLQQNPQLSRAERKAQAAAKAIDQSIFDYDEHYDSMKAAGRAVEEAKKTESEERKPKYIESFLAAAQTRKLDKLRAEEKMMEREREQEGEEFNDKEKFVTEAYKKQMEEVRKAEEEEKAREEAIRKSQKGTGMTAFYKDMLDSEEIMHAAAVAATSKPAMGPSLTIRPPVSSKPVYDDAEEYDPFLDREAKEAREKEEKIGKAGTTKIHEDTGKEVEINDDGEVVDNRSLLKAGLNITKKPKVELPNSLTSSKTSQPLDGPYVSRAVGTAASYKERMERERRRLEQQYREQEEKKRRDEEEAKRKEEEEARKRRGEDAGEAQRKRQEQREKYLARKRAREEAEKESNKKTKEEQ</sequence>
<keyword evidence="2 3" id="KW-0175">Coiled coil</keyword>
<feature type="compositionally biased region" description="Basic and acidic residues" evidence="4">
    <location>
        <begin position="260"/>
        <end position="286"/>
    </location>
</feature>
<reference evidence="5" key="3">
    <citation type="submission" date="2024-01" db="EMBL/GenBank/DDBJ databases">
        <authorList>
            <person name="Coelho M.A."/>
            <person name="David-Palma M."/>
            <person name="Shea T."/>
            <person name="Sun S."/>
            <person name="Cuomo C.A."/>
            <person name="Heitman J."/>
        </authorList>
    </citation>
    <scope>NUCLEOTIDE SEQUENCE</scope>
    <source>
        <strain evidence="5">CBS 7841</strain>
    </source>
</reference>
<feature type="coiled-coil region" evidence="3">
    <location>
        <begin position="133"/>
        <end position="193"/>
    </location>
</feature>
<gene>
    <name evidence="5" type="ORF">L203_102528</name>
</gene>
<feature type="region of interest" description="Disordered" evidence="4">
    <location>
        <begin position="260"/>
        <end position="423"/>
    </location>
</feature>
<name>A0A1E3IDH0_9TREE</name>
<reference evidence="5" key="1">
    <citation type="submission" date="2016-06" db="EMBL/GenBank/DDBJ databases">
        <authorList>
            <person name="Cuomo C."/>
            <person name="Litvintseva A."/>
            <person name="Heitman J."/>
            <person name="Chen Y."/>
            <person name="Sun S."/>
            <person name="Springer D."/>
            <person name="Dromer F."/>
            <person name="Young S."/>
            <person name="Zeng Q."/>
            <person name="Chapman S."/>
            <person name="Gujja S."/>
            <person name="Saif S."/>
            <person name="Birren B."/>
        </authorList>
    </citation>
    <scope>NUCLEOTIDE SEQUENCE</scope>
    <source>
        <strain evidence="5">CBS 7841</strain>
    </source>
</reference>
<dbReference type="InterPro" id="IPR053246">
    <property type="entry name" value="NS_splicing_regulatory_protein"/>
</dbReference>
<accession>A0A1E3IDH0</accession>
<evidence type="ECO:0000313" key="6">
    <source>
        <dbReference type="Proteomes" id="UP000094043"/>
    </source>
</evidence>
<feature type="compositionally biased region" description="Low complexity" evidence="4">
    <location>
        <begin position="30"/>
        <end position="42"/>
    </location>
</feature>
<evidence type="ECO:0000256" key="4">
    <source>
        <dbReference type="SAM" id="MobiDB-lite"/>
    </source>
</evidence>
<feature type="compositionally biased region" description="Polar residues" evidence="4">
    <location>
        <begin position="20"/>
        <end position="29"/>
    </location>
</feature>
<dbReference type="Pfam" id="PF09745">
    <property type="entry name" value="NSRP1_N"/>
    <property type="match status" value="1"/>
</dbReference>
<keyword evidence="6" id="KW-1185">Reference proteome</keyword>
<dbReference type="GO" id="GO:0000381">
    <property type="term" value="P:regulation of alternative mRNA splicing, via spliceosome"/>
    <property type="evidence" value="ECO:0007669"/>
    <property type="project" value="InterPro"/>
</dbReference>
<feature type="compositionally biased region" description="Basic and acidic residues" evidence="4">
    <location>
        <begin position="342"/>
        <end position="423"/>
    </location>
</feature>
<dbReference type="AlphaFoldDB" id="A0A1E3IDH0"/>
<dbReference type="GeneID" id="91086740"/>
<evidence type="ECO:0000256" key="1">
    <source>
        <dbReference type="ARBA" id="ARBA00010126"/>
    </source>
</evidence>
<evidence type="ECO:0000313" key="5">
    <source>
        <dbReference type="EMBL" id="WVN87350.1"/>
    </source>
</evidence>
<proteinExistence type="inferred from homology"/>
<evidence type="ECO:0000256" key="3">
    <source>
        <dbReference type="SAM" id="Coils"/>
    </source>
</evidence>
<dbReference type="RefSeq" id="XP_066068050.1">
    <property type="nucleotide sequence ID" value="XM_066211953.1"/>
</dbReference>
<organism evidence="5 6">
    <name type="scientific">Cryptococcus depauperatus CBS 7841</name>
    <dbReference type="NCBI Taxonomy" id="1295531"/>
    <lineage>
        <taxon>Eukaryota</taxon>
        <taxon>Fungi</taxon>
        <taxon>Dikarya</taxon>
        <taxon>Basidiomycota</taxon>
        <taxon>Agaricomycotina</taxon>
        <taxon>Tremellomycetes</taxon>
        <taxon>Tremellales</taxon>
        <taxon>Cryptococcaceae</taxon>
        <taxon>Cryptococcus</taxon>
    </lineage>
</organism>
<dbReference type="OrthoDB" id="446635at2759"/>
<dbReference type="InterPro" id="IPR018612">
    <property type="entry name" value="NSRP1_N"/>
</dbReference>
<dbReference type="PANTHER" id="PTHR47845">
    <property type="entry name" value="NUCLEAR SPECKLE SPLICING REGULATORY PROTEIN 1 HOMOLOG"/>
    <property type="match status" value="1"/>
</dbReference>
<dbReference type="PANTHER" id="PTHR47845:SF1">
    <property type="entry name" value="NUCLEAR SPECKLE SPLICING REGULATORY PROTEIN 1 HOMOLOG"/>
    <property type="match status" value="1"/>
</dbReference>
<dbReference type="VEuPathDB" id="FungiDB:L203_03887"/>
<dbReference type="Proteomes" id="UP000094043">
    <property type="component" value="Chromosome 3"/>
</dbReference>
<dbReference type="KEGG" id="cdep:91086740"/>
<feature type="region of interest" description="Disordered" evidence="4">
    <location>
        <begin position="15"/>
        <end position="68"/>
    </location>
</feature>
<feature type="compositionally biased region" description="Polar residues" evidence="4">
    <location>
        <begin position="316"/>
        <end position="326"/>
    </location>
</feature>
<protein>
    <submittedName>
        <fullName evidence="5">Uncharacterized protein</fullName>
    </submittedName>
</protein>
<reference evidence="5" key="2">
    <citation type="journal article" date="2022" name="Elife">
        <title>Obligate sexual reproduction of a homothallic fungus closely related to the Cryptococcus pathogenic species complex.</title>
        <authorList>
            <person name="Passer A.R."/>
            <person name="Clancey S.A."/>
            <person name="Shea T."/>
            <person name="David-Palma M."/>
            <person name="Averette A.F."/>
            <person name="Boekhout T."/>
            <person name="Porcel B.M."/>
            <person name="Nowrousian M."/>
            <person name="Cuomo C.A."/>
            <person name="Sun S."/>
            <person name="Heitman J."/>
            <person name="Coelho M.A."/>
        </authorList>
    </citation>
    <scope>NUCLEOTIDE SEQUENCE</scope>
    <source>
        <strain evidence="5">CBS 7841</strain>
    </source>
</reference>
<evidence type="ECO:0000256" key="2">
    <source>
        <dbReference type="ARBA" id="ARBA00023054"/>
    </source>
</evidence>